<gene>
    <name evidence="1 3" type="ORF">BDZ99DRAFT_512448</name>
</gene>
<reference evidence="3" key="3">
    <citation type="submission" date="2025-04" db="UniProtKB">
        <authorList>
            <consortium name="RefSeq"/>
        </authorList>
    </citation>
    <scope>IDENTIFICATION</scope>
    <source>
        <strain evidence="3">CBS 304.34</strain>
    </source>
</reference>
<dbReference type="InterPro" id="IPR013762">
    <property type="entry name" value="Integrase-like_cat_sf"/>
</dbReference>
<protein>
    <submittedName>
        <fullName evidence="1 3">Uncharacterized protein</fullName>
    </submittedName>
</protein>
<organism evidence="1">
    <name type="scientific">Mytilinidion resinicola</name>
    <dbReference type="NCBI Taxonomy" id="574789"/>
    <lineage>
        <taxon>Eukaryota</taxon>
        <taxon>Fungi</taxon>
        <taxon>Dikarya</taxon>
        <taxon>Ascomycota</taxon>
        <taxon>Pezizomycotina</taxon>
        <taxon>Dothideomycetes</taxon>
        <taxon>Pleosporomycetidae</taxon>
        <taxon>Mytilinidiales</taxon>
        <taxon>Mytilinidiaceae</taxon>
        <taxon>Mytilinidion</taxon>
    </lineage>
</organism>
<dbReference type="EMBL" id="MU003722">
    <property type="protein sequence ID" value="KAF2802652.1"/>
    <property type="molecule type" value="Genomic_DNA"/>
</dbReference>
<reference evidence="1 3" key="1">
    <citation type="journal article" date="2020" name="Stud. Mycol.">
        <title>101 Dothideomycetes genomes: a test case for predicting lifestyles and emergence of pathogens.</title>
        <authorList>
            <person name="Haridas S."/>
            <person name="Albert R."/>
            <person name="Binder M."/>
            <person name="Bloem J."/>
            <person name="Labutti K."/>
            <person name="Salamov A."/>
            <person name="Andreopoulos B."/>
            <person name="Baker S."/>
            <person name="Barry K."/>
            <person name="Bills G."/>
            <person name="Bluhm B."/>
            <person name="Cannon C."/>
            <person name="Castanera R."/>
            <person name="Culley D."/>
            <person name="Daum C."/>
            <person name="Ezra D."/>
            <person name="Gonzalez J."/>
            <person name="Henrissat B."/>
            <person name="Kuo A."/>
            <person name="Liang C."/>
            <person name="Lipzen A."/>
            <person name="Lutzoni F."/>
            <person name="Magnuson J."/>
            <person name="Mondo S."/>
            <person name="Nolan M."/>
            <person name="Ohm R."/>
            <person name="Pangilinan J."/>
            <person name="Park H.-J."/>
            <person name="Ramirez L."/>
            <person name="Alfaro M."/>
            <person name="Sun H."/>
            <person name="Tritt A."/>
            <person name="Yoshinaga Y."/>
            <person name="Zwiers L.-H."/>
            <person name="Turgeon B."/>
            <person name="Goodwin S."/>
            <person name="Spatafora J."/>
            <person name="Crous P."/>
            <person name="Grigoriev I."/>
        </authorList>
    </citation>
    <scope>NUCLEOTIDE SEQUENCE</scope>
    <source>
        <strain evidence="1 3">CBS 304.34</strain>
    </source>
</reference>
<evidence type="ECO:0000313" key="3">
    <source>
        <dbReference type="RefSeq" id="XP_033569616.1"/>
    </source>
</evidence>
<keyword evidence="2" id="KW-1185">Reference proteome</keyword>
<dbReference type="Gene3D" id="1.10.443.10">
    <property type="entry name" value="Intergrase catalytic core"/>
    <property type="match status" value="1"/>
</dbReference>
<dbReference type="Proteomes" id="UP000504636">
    <property type="component" value="Unplaced"/>
</dbReference>
<dbReference type="PANTHER" id="PTHR34605:SF3">
    <property type="entry name" value="P CELL-TYPE AGGLUTINATION PROTEIN MAP4-LIKE-RELATED"/>
    <property type="match status" value="1"/>
</dbReference>
<dbReference type="PANTHER" id="PTHR34605">
    <property type="entry name" value="PHAGE_INTEGRASE DOMAIN-CONTAINING PROTEIN"/>
    <property type="match status" value="1"/>
</dbReference>
<evidence type="ECO:0000313" key="2">
    <source>
        <dbReference type="Proteomes" id="UP000504636"/>
    </source>
</evidence>
<dbReference type="InterPro" id="IPR052925">
    <property type="entry name" value="Phage_Integrase-like_Recomb"/>
</dbReference>
<dbReference type="OrthoDB" id="3941369at2759"/>
<dbReference type="GeneID" id="54465527"/>
<sequence>MQAWPALADLLARCIDALEQLAADNLNFLAACRVAFAGFLRLSEFTYKKKDLINKRTFINTRLTRSNVCIAADYAMLRLSRSKTNIAHKGVQILLSRISDNACPVRALKRLLSRSPFNRTIFLRRLLLQLTQLGVNLEGYLGYSALNSQVQTLGRWTSDAFRLYFTTNPTILLRLNHQFLTGTPLPYTTPF</sequence>
<accession>A0A6A6Y1K1</accession>
<evidence type="ECO:0000313" key="1">
    <source>
        <dbReference type="EMBL" id="KAF2802652.1"/>
    </source>
</evidence>
<dbReference type="RefSeq" id="XP_033569616.1">
    <property type="nucleotide sequence ID" value="XM_033724634.1"/>
</dbReference>
<dbReference type="GO" id="GO:0003677">
    <property type="term" value="F:DNA binding"/>
    <property type="evidence" value="ECO:0007669"/>
    <property type="project" value="InterPro"/>
</dbReference>
<dbReference type="GO" id="GO:0006310">
    <property type="term" value="P:DNA recombination"/>
    <property type="evidence" value="ECO:0007669"/>
    <property type="project" value="InterPro"/>
</dbReference>
<proteinExistence type="predicted"/>
<name>A0A6A6Y1K1_9PEZI</name>
<dbReference type="GO" id="GO:0015074">
    <property type="term" value="P:DNA integration"/>
    <property type="evidence" value="ECO:0007669"/>
    <property type="project" value="InterPro"/>
</dbReference>
<reference evidence="3" key="2">
    <citation type="submission" date="2020-04" db="EMBL/GenBank/DDBJ databases">
        <authorList>
            <consortium name="NCBI Genome Project"/>
        </authorList>
    </citation>
    <scope>NUCLEOTIDE SEQUENCE</scope>
    <source>
        <strain evidence="3">CBS 304.34</strain>
    </source>
</reference>
<dbReference type="AlphaFoldDB" id="A0A6A6Y1K1"/>